<accession>A0A1Y5PF26</accession>
<feature type="chain" id="PRO_5039537506" description="Secreted protein" evidence="1">
    <location>
        <begin position="24"/>
        <end position="168"/>
    </location>
</feature>
<organism evidence="2">
    <name type="scientific">uncultured Mycobacterium sp</name>
    <dbReference type="NCBI Taxonomy" id="171292"/>
    <lineage>
        <taxon>Bacteria</taxon>
        <taxon>Bacillati</taxon>
        <taxon>Actinomycetota</taxon>
        <taxon>Actinomycetes</taxon>
        <taxon>Mycobacteriales</taxon>
        <taxon>Mycobacteriaceae</taxon>
        <taxon>Mycobacterium</taxon>
        <taxon>environmental samples</taxon>
    </lineage>
</organism>
<sequence length="168" mass="17528">MRQSGALIAVVVAALAFSAPAHADAAVPQAGAPCSQDFTDVMTQLPGGADFLVCQAVPDQPGRWAPVVTPFDPGSRWLSYGPEITLHGQGFRNPNLRSGPWTAIPLDPDTVCGADQVAVVSAGVLAPLVHSEGQSGQPLQLDVLPKLFTIVLSGNCLWSEDQPPPIGW</sequence>
<evidence type="ECO:0000313" key="2">
    <source>
        <dbReference type="EMBL" id="SBS77304.1"/>
    </source>
</evidence>
<gene>
    <name evidence="2" type="ORF">MHPYR_410014</name>
</gene>
<reference evidence="2" key="1">
    <citation type="submission" date="2016-03" db="EMBL/GenBank/DDBJ databases">
        <authorList>
            <person name="Ploux O."/>
        </authorList>
    </citation>
    <scope>NUCLEOTIDE SEQUENCE</scope>
    <source>
        <strain evidence="2">UC10</strain>
    </source>
</reference>
<evidence type="ECO:0008006" key="3">
    <source>
        <dbReference type="Google" id="ProtNLM"/>
    </source>
</evidence>
<protein>
    <recommendedName>
        <fullName evidence="3">Secreted protein</fullName>
    </recommendedName>
</protein>
<evidence type="ECO:0000256" key="1">
    <source>
        <dbReference type="SAM" id="SignalP"/>
    </source>
</evidence>
<feature type="signal peptide" evidence="1">
    <location>
        <begin position="1"/>
        <end position="23"/>
    </location>
</feature>
<keyword evidence="1" id="KW-0732">Signal</keyword>
<dbReference type="EMBL" id="FLQS01000036">
    <property type="protein sequence ID" value="SBS77304.1"/>
    <property type="molecule type" value="Genomic_DNA"/>
</dbReference>
<proteinExistence type="predicted"/>
<dbReference type="AlphaFoldDB" id="A0A1Y5PF26"/>
<name>A0A1Y5PF26_9MYCO</name>